<evidence type="ECO:0000256" key="6">
    <source>
        <dbReference type="PROSITE-ProRule" id="PRU00169"/>
    </source>
</evidence>
<evidence type="ECO:0000313" key="10">
    <source>
        <dbReference type="EMBL" id="QKE27443.1"/>
    </source>
</evidence>
<keyword evidence="1 6" id="KW-0597">Phosphoprotein</keyword>
<dbReference type="RefSeq" id="WP_172124169.1">
    <property type="nucleotide sequence ID" value="NZ_CP042652.1"/>
</dbReference>
<evidence type="ECO:0000256" key="3">
    <source>
        <dbReference type="ARBA" id="ARBA00023015"/>
    </source>
</evidence>
<accession>A0A6M8E8C9</accession>
<keyword evidence="4 7" id="KW-0238">DNA-binding</keyword>
<dbReference type="EMBL" id="CP042652">
    <property type="protein sequence ID" value="QKE27443.1"/>
    <property type="molecule type" value="Genomic_DNA"/>
</dbReference>
<sequence length="230" mass="27072">MELSDLSVLYIMDNQDKEENLYSLLCNTVNKVTCTSTILESKQQYIKQSPCLIIIDSDFENRDIIDFLIKLRSDDIKTAFIVLSKNKNNQYLSELLELYITKYIIKPFSEDKLIEALNKCMEIIERRIYSNFKLANGIFFNFQTQSIIKNDESYVLNKKESLLINLFIQNQGRIITYEEIEYHIWNNECTTAALKSLIRDLRKKTFKNIIKNYSGIGYKLELKNIPQQLS</sequence>
<protein>
    <submittedName>
        <fullName evidence="10">Signal transduction response regulator, OmpR family</fullName>
    </submittedName>
</protein>
<feature type="modified residue" description="4-aspartylphosphate" evidence="6">
    <location>
        <position position="56"/>
    </location>
</feature>
<evidence type="ECO:0000313" key="11">
    <source>
        <dbReference type="Proteomes" id="UP000503483"/>
    </source>
</evidence>
<keyword evidence="3" id="KW-0805">Transcription regulation</keyword>
<dbReference type="InterPro" id="IPR001789">
    <property type="entry name" value="Sig_transdc_resp-reg_receiver"/>
</dbReference>
<keyword evidence="2" id="KW-0902">Two-component regulatory system</keyword>
<feature type="DNA-binding region" description="OmpR/PhoB-type" evidence="7">
    <location>
        <begin position="130"/>
        <end position="222"/>
    </location>
</feature>
<evidence type="ECO:0000256" key="1">
    <source>
        <dbReference type="ARBA" id="ARBA00022553"/>
    </source>
</evidence>
<feature type="domain" description="Response regulatory" evidence="8">
    <location>
        <begin position="7"/>
        <end position="121"/>
    </location>
</feature>
<dbReference type="PROSITE" id="PS51755">
    <property type="entry name" value="OMPR_PHOB"/>
    <property type="match status" value="1"/>
</dbReference>
<dbReference type="Gene3D" id="1.10.10.10">
    <property type="entry name" value="Winged helix-like DNA-binding domain superfamily/Winged helix DNA-binding domain"/>
    <property type="match status" value="1"/>
</dbReference>
<dbReference type="SMART" id="SM00862">
    <property type="entry name" value="Trans_reg_C"/>
    <property type="match status" value="1"/>
</dbReference>
<dbReference type="PANTHER" id="PTHR48111">
    <property type="entry name" value="REGULATOR OF RPOS"/>
    <property type="match status" value="1"/>
</dbReference>
<dbReference type="Proteomes" id="UP000503483">
    <property type="component" value="Chromosome"/>
</dbReference>
<evidence type="ECO:0000256" key="4">
    <source>
        <dbReference type="ARBA" id="ARBA00023125"/>
    </source>
</evidence>
<evidence type="ECO:0000259" key="8">
    <source>
        <dbReference type="PROSITE" id="PS50110"/>
    </source>
</evidence>
<dbReference type="GO" id="GO:0000976">
    <property type="term" value="F:transcription cis-regulatory region binding"/>
    <property type="evidence" value="ECO:0007669"/>
    <property type="project" value="TreeGrafter"/>
</dbReference>
<evidence type="ECO:0000256" key="2">
    <source>
        <dbReference type="ARBA" id="ARBA00023012"/>
    </source>
</evidence>
<dbReference type="CDD" id="cd00383">
    <property type="entry name" value="trans_reg_C"/>
    <property type="match status" value="1"/>
</dbReference>
<dbReference type="GO" id="GO:0032993">
    <property type="term" value="C:protein-DNA complex"/>
    <property type="evidence" value="ECO:0007669"/>
    <property type="project" value="TreeGrafter"/>
</dbReference>
<gene>
    <name evidence="10" type="ORF">AACT_0214</name>
</gene>
<reference evidence="10 11" key="1">
    <citation type="submission" date="2019-08" db="EMBL/GenBank/DDBJ databases">
        <title>Complete genome sequence of Arcobacter acticola.</title>
        <authorList>
            <person name="Miller W."/>
        </authorList>
    </citation>
    <scope>NUCLEOTIDE SEQUENCE [LARGE SCALE GENOMIC DNA]</scope>
    <source>
        <strain evidence="10 11">KCTC 52212</strain>
    </source>
</reference>
<name>A0A6M8E8C9_9BACT</name>
<evidence type="ECO:0000256" key="5">
    <source>
        <dbReference type="ARBA" id="ARBA00023163"/>
    </source>
</evidence>
<dbReference type="KEGG" id="paco:AACT_0214"/>
<keyword evidence="5" id="KW-0804">Transcription</keyword>
<dbReference type="GO" id="GO:0005829">
    <property type="term" value="C:cytosol"/>
    <property type="evidence" value="ECO:0007669"/>
    <property type="project" value="TreeGrafter"/>
</dbReference>
<dbReference type="PANTHER" id="PTHR48111:SF1">
    <property type="entry name" value="TWO-COMPONENT RESPONSE REGULATOR ORR33"/>
    <property type="match status" value="1"/>
</dbReference>
<dbReference type="PROSITE" id="PS50110">
    <property type="entry name" value="RESPONSE_REGULATORY"/>
    <property type="match status" value="1"/>
</dbReference>
<dbReference type="Pfam" id="PF00072">
    <property type="entry name" value="Response_reg"/>
    <property type="match status" value="1"/>
</dbReference>
<dbReference type="GO" id="GO:0006355">
    <property type="term" value="P:regulation of DNA-templated transcription"/>
    <property type="evidence" value="ECO:0007669"/>
    <property type="project" value="InterPro"/>
</dbReference>
<dbReference type="AlphaFoldDB" id="A0A6M8E8C9"/>
<feature type="domain" description="OmpR/PhoB-type" evidence="9">
    <location>
        <begin position="130"/>
        <end position="222"/>
    </location>
</feature>
<dbReference type="InterPro" id="IPR036388">
    <property type="entry name" value="WH-like_DNA-bd_sf"/>
</dbReference>
<dbReference type="Pfam" id="PF00486">
    <property type="entry name" value="Trans_reg_C"/>
    <property type="match status" value="1"/>
</dbReference>
<dbReference type="InterPro" id="IPR001867">
    <property type="entry name" value="OmpR/PhoB-type_DNA-bd"/>
</dbReference>
<dbReference type="InterPro" id="IPR011006">
    <property type="entry name" value="CheY-like_superfamily"/>
</dbReference>
<evidence type="ECO:0000259" key="9">
    <source>
        <dbReference type="PROSITE" id="PS51755"/>
    </source>
</evidence>
<dbReference type="InterPro" id="IPR039420">
    <property type="entry name" value="WalR-like"/>
</dbReference>
<evidence type="ECO:0000256" key="7">
    <source>
        <dbReference type="PROSITE-ProRule" id="PRU01091"/>
    </source>
</evidence>
<proteinExistence type="predicted"/>
<keyword evidence="11" id="KW-1185">Reference proteome</keyword>
<dbReference type="SUPFAM" id="SSF52172">
    <property type="entry name" value="CheY-like"/>
    <property type="match status" value="1"/>
</dbReference>
<dbReference type="Gene3D" id="3.40.50.2300">
    <property type="match status" value="1"/>
</dbReference>
<dbReference type="GO" id="GO:0000156">
    <property type="term" value="F:phosphorelay response regulator activity"/>
    <property type="evidence" value="ECO:0007669"/>
    <property type="project" value="TreeGrafter"/>
</dbReference>
<organism evidence="10 11">
    <name type="scientific">Arcobacter acticola</name>
    <dbReference type="NCBI Taxonomy" id="1849015"/>
    <lineage>
        <taxon>Bacteria</taxon>
        <taxon>Pseudomonadati</taxon>
        <taxon>Campylobacterota</taxon>
        <taxon>Epsilonproteobacteria</taxon>
        <taxon>Campylobacterales</taxon>
        <taxon>Arcobacteraceae</taxon>
        <taxon>Arcobacter</taxon>
    </lineage>
</organism>